<organism evidence="1 2">
    <name type="scientific">Rotaria magnacalcarata</name>
    <dbReference type="NCBI Taxonomy" id="392030"/>
    <lineage>
        <taxon>Eukaryota</taxon>
        <taxon>Metazoa</taxon>
        <taxon>Spiralia</taxon>
        <taxon>Gnathifera</taxon>
        <taxon>Rotifera</taxon>
        <taxon>Eurotatoria</taxon>
        <taxon>Bdelloidea</taxon>
        <taxon>Philodinida</taxon>
        <taxon>Philodinidae</taxon>
        <taxon>Rotaria</taxon>
    </lineage>
</organism>
<gene>
    <name evidence="1" type="ORF">MBJ925_LOCUS33869</name>
</gene>
<proteinExistence type="predicted"/>
<evidence type="ECO:0000313" key="1">
    <source>
        <dbReference type="EMBL" id="CAF2172070.1"/>
    </source>
</evidence>
<name>A0A816YUH7_9BILA</name>
<reference evidence="1" key="1">
    <citation type="submission" date="2021-02" db="EMBL/GenBank/DDBJ databases">
        <authorList>
            <person name="Nowell W R."/>
        </authorList>
    </citation>
    <scope>NUCLEOTIDE SEQUENCE</scope>
</reference>
<dbReference type="Proteomes" id="UP000663824">
    <property type="component" value="Unassembled WGS sequence"/>
</dbReference>
<protein>
    <submittedName>
        <fullName evidence="1">Uncharacterized protein</fullName>
    </submittedName>
</protein>
<dbReference type="AlphaFoldDB" id="A0A816YUH7"/>
<dbReference type="EMBL" id="CAJNRE010018652">
    <property type="protein sequence ID" value="CAF2172070.1"/>
    <property type="molecule type" value="Genomic_DNA"/>
</dbReference>
<sequence>MYSLSFVLDSYRSARNEGSNAKLILGDTALSKAADTPVQTALKATGKAIESGSGLIAVPALWLKDMQKIGLCT</sequence>
<evidence type="ECO:0000313" key="2">
    <source>
        <dbReference type="Proteomes" id="UP000663824"/>
    </source>
</evidence>
<accession>A0A816YUH7</accession>
<comment type="caution">
    <text evidence="1">The sequence shown here is derived from an EMBL/GenBank/DDBJ whole genome shotgun (WGS) entry which is preliminary data.</text>
</comment>